<dbReference type="SUPFAM" id="SSF55874">
    <property type="entry name" value="ATPase domain of HSP90 chaperone/DNA topoisomerase II/histidine kinase"/>
    <property type="match status" value="1"/>
</dbReference>
<evidence type="ECO:0000256" key="5">
    <source>
        <dbReference type="ARBA" id="ARBA00022741"/>
    </source>
</evidence>
<feature type="modified residue" description="4-aspartylphosphate" evidence="12">
    <location>
        <position position="2085"/>
    </location>
</feature>
<dbReference type="InterPro" id="IPR036890">
    <property type="entry name" value="HATPase_C_sf"/>
</dbReference>
<evidence type="ECO:0000259" key="17">
    <source>
        <dbReference type="PROSITE" id="PS50894"/>
    </source>
</evidence>
<dbReference type="Pfam" id="PF00069">
    <property type="entry name" value="Pkinase"/>
    <property type="match status" value="1"/>
</dbReference>
<dbReference type="SMART" id="SM00220">
    <property type="entry name" value="S_TKc"/>
    <property type="match status" value="1"/>
</dbReference>
<dbReference type="PROSITE" id="PS50011">
    <property type="entry name" value="PROTEIN_KINASE_DOM"/>
    <property type="match status" value="1"/>
</dbReference>
<proteinExistence type="predicted"/>
<dbReference type="InterPro" id="IPR011006">
    <property type="entry name" value="CheY-like_superfamily"/>
</dbReference>
<dbReference type="FunFam" id="1.10.287.130:FF:000002">
    <property type="entry name" value="Two-component osmosensing histidine kinase"/>
    <property type="match status" value="1"/>
</dbReference>
<keyword evidence="4" id="KW-0808">Transferase</keyword>
<dbReference type="CDD" id="cd00088">
    <property type="entry name" value="HPT"/>
    <property type="match status" value="1"/>
</dbReference>
<keyword evidence="6 18" id="KW-0418">Kinase</keyword>
<dbReference type="PANTHER" id="PTHR45339:SF5">
    <property type="entry name" value="HISTIDINE KINASE"/>
    <property type="match status" value="1"/>
</dbReference>
<evidence type="ECO:0000259" key="13">
    <source>
        <dbReference type="PROSITE" id="PS50011"/>
    </source>
</evidence>
<dbReference type="RefSeq" id="WP_207679763.1">
    <property type="nucleotide sequence ID" value="NZ_CP061800.1"/>
</dbReference>
<dbReference type="InterPro" id="IPR027417">
    <property type="entry name" value="P-loop_NTPase"/>
</dbReference>
<dbReference type="SUPFAM" id="SSF47384">
    <property type="entry name" value="Homodimeric domain of signal transducing histidine kinase"/>
    <property type="match status" value="1"/>
</dbReference>
<dbReference type="SUPFAM" id="SSF47226">
    <property type="entry name" value="Histidine-containing phosphotransfer domain, HPT domain"/>
    <property type="match status" value="1"/>
</dbReference>
<evidence type="ECO:0000256" key="2">
    <source>
        <dbReference type="ARBA" id="ARBA00012438"/>
    </source>
</evidence>
<dbReference type="InterPro" id="IPR003594">
    <property type="entry name" value="HATPase_dom"/>
</dbReference>
<dbReference type="CDD" id="cd17546">
    <property type="entry name" value="REC_hyHK_CKI1_RcsC-like"/>
    <property type="match status" value="2"/>
</dbReference>
<dbReference type="InterPro" id="IPR036097">
    <property type="entry name" value="HisK_dim/P_sf"/>
</dbReference>
<dbReference type="CDD" id="cd00130">
    <property type="entry name" value="PAS"/>
    <property type="match status" value="1"/>
</dbReference>
<evidence type="ECO:0000313" key="18">
    <source>
        <dbReference type="EMBL" id="QTA92375.1"/>
    </source>
</evidence>
<dbReference type="InterPro" id="IPR000719">
    <property type="entry name" value="Prot_kinase_dom"/>
</dbReference>
<dbReference type="FunFam" id="3.30.565.10:FF:000010">
    <property type="entry name" value="Sensor histidine kinase RcsC"/>
    <property type="match status" value="1"/>
</dbReference>
<comment type="catalytic activity">
    <reaction evidence="1">
        <text>ATP + protein L-histidine = ADP + protein N-phospho-L-histidine.</text>
        <dbReference type="EC" id="2.7.13.3"/>
    </reaction>
</comment>
<dbReference type="GO" id="GO:0006355">
    <property type="term" value="P:regulation of DNA-templated transcription"/>
    <property type="evidence" value="ECO:0007669"/>
    <property type="project" value="InterPro"/>
</dbReference>
<dbReference type="InterPro" id="IPR008207">
    <property type="entry name" value="Sig_transdc_His_kin_Hpt_dom"/>
</dbReference>
<feature type="modified residue" description="4-aspartylphosphate" evidence="12">
    <location>
        <position position="1931"/>
    </location>
</feature>
<dbReference type="CDD" id="cd00082">
    <property type="entry name" value="HisKA"/>
    <property type="match status" value="1"/>
</dbReference>
<dbReference type="InterPro" id="IPR003661">
    <property type="entry name" value="HisK_dim/P_dom"/>
</dbReference>
<dbReference type="Gene3D" id="3.40.50.300">
    <property type="entry name" value="P-loop containing nucleotide triphosphate hydrolases"/>
    <property type="match status" value="1"/>
</dbReference>
<dbReference type="SMART" id="SM00387">
    <property type="entry name" value="HATPase_c"/>
    <property type="match status" value="1"/>
</dbReference>
<dbReference type="GO" id="GO:0000155">
    <property type="term" value="F:phosphorelay sensor kinase activity"/>
    <property type="evidence" value="ECO:0007669"/>
    <property type="project" value="InterPro"/>
</dbReference>
<feature type="domain" description="PAS" evidence="16">
    <location>
        <begin position="1494"/>
        <end position="1564"/>
    </location>
</feature>
<feature type="domain" description="Response regulatory" evidence="15">
    <location>
        <begin position="2031"/>
        <end position="2172"/>
    </location>
</feature>
<dbReference type="InterPro" id="IPR029016">
    <property type="entry name" value="GAF-like_dom_sf"/>
</dbReference>
<dbReference type="SUPFAM" id="SSF55781">
    <property type="entry name" value="GAF domain-like"/>
    <property type="match status" value="1"/>
</dbReference>
<dbReference type="EMBL" id="CP061800">
    <property type="protein sequence ID" value="QTA92375.1"/>
    <property type="molecule type" value="Genomic_DNA"/>
</dbReference>
<dbReference type="Gene3D" id="1.10.510.10">
    <property type="entry name" value="Transferase(Phosphotransferase) domain 1"/>
    <property type="match status" value="1"/>
</dbReference>
<evidence type="ECO:0000256" key="10">
    <source>
        <dbReference type="ARBA" id="ARBA00068150"/>
    </source>
</evidence>
<dbReference type="SMART" id="SM00388">
    <property type="entry name" value="HisKA"/>
    <property type="match status" value="1"/>
</dbReference>
<dbReference type="NCBIfam" id="TIGR00229">
    <property type="entry name" value="sensory_box"/>
    <property type="match status" value="1"/>
</dbReference>
<dbReference type="Pfam" id="PF00072">
    <property type="entry name" value="Response_reg"/>
    <property type="match status" value="3"/>
</dbReference>
<dbReference type="EC" id="2.7.13.3" evidence="2"/>
<sequence length="2397" mass="269716">MIRIPGHQPLVKIYESVSSLIYQGQRDQDGKSVILKVLKASESKNGIVALKQSDRYFHEYEIISALENLSGVISVYGLEKYENTVVMILEDFGARDLKTLMISEKLTPDTDALETFLTMASRIVEILGEIHGANIIHKAISPSNIVFNPGTGQLKLIDFGNATIFSRENSREQKPIFSEKPENISAYMSPEQTGRMNRSVDFRTDYYSFGVTFYELLTRKRPFDTTDPRKLVHCHIAETPLPPHKLKIGSEDSIPRFPIPGAVSDIVMKLLAKTPEERYQSARGIRADLEECLNQLRADSKISNFVLAHEDVPERLHISEKLYAREQEIENLFKAYDRVGQGHREMVLVSGMAGMGKTSLVREIYKPMARNQAQGLNPVFISGRFDRLYQHIPYHALVSAFQKWLRELLTGKETEFEYWRSKIADAFGADSYVMTDIIPELEKFLTVQPVFQELEPAESRTRFYLVFQKFIRIFCQPENPLILFLDDLQWADAATLGLMERIITDEDTQYLFFIGTCSEDDITDDHPLIPIEAIKKSGVVVNHMALSHLKPEDIEDLVTDTFGKLETGNWKLETGNLKLETGNLKPSPGTPHPVSSLVFQNTGGNPLLIRQFLKTLYRKKLIVFNSEERKWDMSALSYQSSVISEELSPTPGLTTDNKAAHLRIGRQLLAAQSELSVTYLNLGHELIRDIQEKIQLAELNLRAGKKAKHIAAYSESLHYFRMGCDLIEPYIRQRPGPGLRTGHDELVFDLYKERAELEYLNKNFEQSEACIQTLLDWAKSPVKKAELYNILIIQKKLQDRYEDAIHAGRTGLYLLGIKLPEDDLQTAIRTELAEVHDNLKGRDIASLIDMPEMTVPEKKAAMKLLMNLSRPAYFYHSDICSWTVIKMVNISLRYGHVPESSVGYAGYAQLSAPSFQFPVSSFQFPVSSFQFPVSSFQFPVSSFQFPVSSFQTGYAFALLGLRLSEKFYQLAYKSECCFLISAFLNHWVKHIKWSESFNTEGYEAGLASGDLECAGYILAFNKSLQSFCRGKNIGRILADLEKFLRFARKTKNQLAYDVILGCHNVVLNLSGLIAEKFSFDTAEITEHQYLSDCHSHGSFAALANYHILKSQVLWLYGKPDLALESAHSAEESLSFVRGTILIAEHNFYTSLILTSLYPYTSGEKQKQYQIKIEANQKQMKVWSDECPENFLHKYLMIQAETLRISGKLEEAVLLYDKAIESAGENEFTQNEALANELASKFWLARGKTDIAKLYMKMAHYGYRLWGAKRKAEDLEKEHSCILADPAPQARSETEEISAASRYAVGDSSVFLDMATVMKASQAISGEIVLENLLKKLMDIVMENAGAEKGFLILKSDTQPVSDTRFKSRGELMAEAYVSSDKHKEAMFEPVSIEECKELSSAIVRHVAKTHKNVVLNDASGEGIFTRDPYVIKKKPRSVLCIPIIRPPHHETEGRIIGLLYLENNSTPGAFTPDRVEVLRLLSSQAAISIDNARLYTKYHSLCENAVEGIFQITRDGRFLSANPSAARIMGYDSPEELISSVTDIGKQLYVFPEDHKTFERIVRQEGQIIGFEAQFCRKDYAVIWVSVSARTVCDSRGNILYYEGSFLDRTAAYEKMKAERERKAAEAANAAKSDFLAAMSHEIRTPMNAIIGLTGQVLKTELNLRQRNYLKKVSSSAHALLGILNDILDFSKIEAGKIDMEERDFQLQEILEQLADLFSDQAAEKGIEIIISKGRNVPSALRGDALRLKQILINLMSNAVKFTETGKIILSVTSAENTQDRSLLSFSVRDTGIGISEENIAKLFSPFTQADDSVTRNYGGTGLGLAISKKLAGLMGGEISVESEPGKGSAFSFMLSFRRQPEENEPAHSLISELCGLRTLIVDADDISREAIKDMMPFGIETEFAASGEEALIKLKAAAAANTPCQLVVMDLNLPGTDGIATSKKIREDPRLSDIPVIMIAAFGKEQEMSLREKTGTDIFLIKPLKQSVLIDTLTEIFEIGELKLETGNLKLETGNREPDFQVSDFKFQISTLLVEDNDINQELVTDILNDAGVAVETANNGKEAVEAICGNSPAECPYDAVFMDIQMPEMDGVEATRLIRNWEEEYKADISNLTQTTGYQLSAVRSQLPVIAMTAHAMKGDREKYLNAGMNDYISKPIDPEKLLAILEKWTKKESCSNLKKQRKECQLSAVSYQLPGIDVESGLQRFRGNKTLFIRLLRNFVMNYAVIADEIRDGLADNDTEKVRRLVHTLKGTAGNLSATELFLAAQNLESAIREKQSDTGTDVEQMICDMEDALLQVMESVRIFEEIPEIKYEDNRSAEEETLNLSEIRPMLAGLDKLLTENNIEAESQIESLKKYMIPYGLREEHQQLEAQIARFDFKSAQKILAKIIEILNF</sequence>
<dbReference type="SUPFAM" id="SSF55785">
    <property type="entry name" value="PYP-like sensor domain (PAS domain)"/>
    <property type="match status" value="1"/>
</dbReference>
<feature type="domain" description="Response regulatory" evidence="15">
    <location>
        <begin position="1878"/>
        <end position="1998"/>
    </location>
</feature>
<dbReference type="InterPro" id="IPR005467">
    <property type="entry name" value="His_kinase_dom"/>
</dbReference>
<evidence type="ECO:0000256" key="3">
    <source>
        <dbReference type="ARBA" id="ARBA00022553"/>
    </source>
</evidence>
<dbReference type="CDD" id="cd14014">
    <property type="entry name" value="STKc_PknB_like"/>
    <property type="match status" value="1"/>
</dbReference>
<dbReference type="Proteomes" id="UP000663722">
    <property type="component" value="Chromosome"/>
</dbReference>
<dbReference type="InterPro" id="IPR036641">
    <property type="entry name" value="HPT_dom_sf"/>
</dbReference>
<evidence type="ECO:0000259" key="15">
    <source>
        <dbReference type="PROSITE" id="PS50110"/>
    </source>
</evidence>
<dbReference type="GO" id="GO:0005886">
    <property type="term" value="C:plasma membrane"/>
    <property type="evidence" value="ECO:0007669"/>
    <property type="project" value="UniProtKB-SubCell"/>
</dbReference>
<evidence type="ECO:0000256" key="7">
    <source>
        <dbReference type="ARBA" id="ARBA00022840"/>
    </source>
</evidence>
<evidence type="ECO:0000256" key="9">
    <source>
        <dbReference type="ARBA" id="ARBA00064003"/>
    </source>
</evidence>
<dbReference type="Gene3D" id="3.40.50.2300">
    <property type="match status" value="2"/>
</dbReference>
<keyword evidence="19" id="KW-1185">Reference proteome</keyword>
<dbReference type="Pfam" id="PF00512">
    <property type="entry name" value="HisKA"/>
    <property type="match status" value="1"/>
</dbReference>
<keyword evidence="7" id="KW-0067">ATP-binding</keyword>
<evidence type="ECO:0000256" key="1">
    <source>
        <dbReference type="ARBA" id="ARBA00000085"/>
    </source>
</evidence>
<dbReference type="Gene3D" id="3.30.565.10">
    <property type="entry name" value="Histidine kinase-like ATPase, C-terminal domain"/>
    <property type="match status" value="1"/>
</dbReference>
<evidence type="ECO:0000259" key="16">
    <source>
        <dbReference type="PROSITE" id="PS50112"/>
    </source>
</evidence>
<feature type="domain" description="Protein kinase" evidence="13">
    <location>
        <begin position="7"/>
        <end position="293"/>
    </location>
</feature>
<comment type="subunit">
    <text evidence="9">At low DSF concentrations, interacts with RpfF.</text>
</comment>
<dbReference type="SMART" id="SM00073">
    <property type="entry name" value="HPT"/>
    <property type="match status" value="1"/>
</dbReference>
<dbReference type="Pfam" id="PF13191">
    <property type="entry name" value="AAA_16"/>
    <property type="match status" value="1"/>
</dbReference>
<dbReference type="InterPro" id="IPR003018">
    <property type="entry name" value="GAF"/>
</dbReference>
<gene>
    <name evidence="18" type="ORF">dnm_084540</name>
</gene>
<evidence type="ECO:0000256" key="8">
    <source>
        <dbReference type="ARBA" id="ARBA00023012"/>
    </source>
</evidence>
<dbReference type="InterPro" id="IPR011009">
    <property type="entry name" value="Kinase-like_dom_sf"/>
</dbReference>
<dbReference type="InterPro" id="IPR001789">
    <property type="entry name" value="Sig_transdc_resp-reg_receiver"/>
</dbReference>
<dbReference type="Gene3D" id="1.20.120.160">
    <property type="entry name" value="HPT domain"/>
    <property type="match status" value="1"/>
</dbReference>
<dbReference type="Pfam" id="PF01590">
    <property type="entry name" value="GAF"/>
    <property type="match status" value="1"/>
</dbReference>
<evidence type="ECO:0000256" key="6">
    <source>
        <dbReference type="ARBA" id="ARBA00022777"/>
    </source>
</evidence>
<dbReference type="InterPro" id="IPR004358">
    <property type="entry name" value="Sig_transdc_His_kin-like_C"/>
</dbReference>
<keyword evidence="5" id="KW-0547">Nucleotide-binding</keyword>
<dbReference type="SUPFAM" id="SSF52540">
    <property type="entry name" value="P-loop containing nucleoside triphosphate hydrolases"/>
    <property type="match status" value="1"/>
</dbReference>
<dbReference type="PANTHER" id="PTHR45339">
    <property type="entry name" value="HYBRID SIGNAL TRANSDUCTION HISTIDINE KINASE J"/>
    <property type="match status" value="1"/>
</dbReference>
<dbReference type="PROSITE" id="PS50894">
    <property type="entry name" value="HPT"/>
    <property type="match status" value="1"/>
</dbReference>
<dbReference type="InterPro" id="IPR041664">
    <property type="entry name" value="AAA_16"/>
</dbReference>
<dbReference type="Gene3D" id="3.30.450.40">
    <property type="match status" value="1"/>
</dbReference>
<dbReference type="Pfam" id="PF01627">
    <property type="entry name" value="Hpt"/>
    <property type="match status" value="1"/>
</dbReference>
<dbReference type="PRINTS" id="PR00344">
    <property type="entry name" value="BCTRLSENSOR"/>
</dbReference>
<evidence type="ECO:0000313" key="19">
    <source>
        <dbReference type="Proteomes" id="UP000663722"/>
    </source>
</evidence>
<accession>A0A975BV36</accession>
<dbReference type="PROSITE" id="PS50110">
    <property type="entry name" value="RESPONSE_REGULATORY"/>
    <property type="match status" value="2"/>
</dbReference>
<reference evidence="18" key="1">
    <citation type="journal article" date="2021" name="Microb. Physiol.">
        <title>Proteogenomic Insights into the Physiology of Marine, Sulfate-Reducing, Filamentous Desulfonema limicola and Desulfonema magnum.</title>
        <authorList>
            <person name="Schnaars V."/>
            <person name="Wohlbrand L."/>
            <person name="Scheve S."/>
            <person name="Hinrichs C."/>
            <person name="Reinhardt R."/>
            <person name="Rabus R."/>
        </authorList>
    </citation>
    <scope>NUCLEOTIDE SEQUENCE</scope>
    <source>
        <strain evidence="18">4be13</strain>
    </source>
</reference>
<dbReference type="Gene3D" id="1.10.287.130">
    <property type="match status" value="1"/>
</dbReference>
<keyword evidence="8" id="KW-0902">Two-component regulatory system</keyword>
<protein>
    <recommendedName>
        <fullName evidence="10">Sensory/regulatory protein RpfC</fullName>
        <ecNumber evidence="2">2.7.13.3</ecNumber>
    </recommendedName>
</protein>
<feature type="modified residue" description="Phosphohistidine" evidence="11">
    <location>
        <position position="2250"/>
    </location>
</feature>
<dbReference type="Pfam" id="PF02518">
    <property type="entry name" value="HATPase_c"/>
    <property type="match status" value="1"/>
</dbReference>
<dbReference type="SUPFAM" id="SSF52172">
    <property type="entry name" value="CheY-like"/>
    <property type="match status" value="2"/>
</dbReference>
<dbReference type="SMART" id="SM00065">
    <property type="entry name" value="GAF"/>
    <property type="match status" value="1"/>
</dbReference>
<dbReference type="CDD" id="cd16922">
    <property type="entry name" value="HATPase_EvgS-ArcB-TorS-like"/>
    <property type="match status" value="1"/>
</dbReference>
<dbReference type="Gene3D" id="3.30.450.20">
    <property type="entry name" value="PAS domain"/>
    <property type="match status" value="1"/>
</dbReference>
<dbReference type="InterPro" id="IPR000014">
    <property type="entry name" value="PAS"/>
</dbReference>
<evidence type="ECO:0000256" key="12">
    <source>
        <dbReference type="PROSITE-ProRule" id="PRU00169"/>
    </source>
</evidence>
<dbReference type="Pfam" id="PF00989">
    <property type="entry name" value="PAS"/>
    <property type="match status" value="1"/>
</dbReference>
<evidence type="ECO:0000256" key="11">
    <source>
        <dbReference type="PROSITE-ProRule" id="PRU00110"/>
    </source>
</evidence>
<dbReference type="PROSITE" id="PS50112">
    <property type="entry name" value="PAS"/>
    <property type="match status" value="1"/>
</dbReference>
<dbReference type="PROSITE" id="PS50109">
    <property type="entry name" value="HIS_KIN"/>
    <property type="match status" value="1"/>
</dbReference>
<dbReference type="GO" id="GO:0005524">
    <property type="term" value="F:ATP binding"/>
    <property type="evidence" value="ECO:0007669"/>
    <property type="project" value="UniProtKB-KW"/>
</dbReference>
<dbReference type="SMART" id="SM00448">
    <property type="entry name" value="REC"/>
    <property type="match status" value="2"/>
</dbReference>
<dbReference type="KEGG" id="dmm:dnm_084540"/>
<organism evidence="18 19">
    <name type="scientific">Desulfonema magnum</name>
    <dbReference type="NCBI Taxonomy" id="45655"/>
    <lineage>
        <taxon>Bacteria</taxon>
        <taxon>Pseudomonadati</taxon>
        <taxon>Thermodesulfobacteriota</taxon>
        <taxon>Desulfobacteria</taxon>
        <taxon>Desulfobacterales</taxon>
        <taxon>Desulfococcaceae</taxon>
        <taxon>Desulfonema</taxon>
    </lineage>
</organism>
<dbReference type="SUPFAM" id="SSF56112">
    <property type="entry name" value="Protein kinase-like (PK-like)"/>
    <property type="match status" value="1"/>
</dbReference>
<evidence type="ECO:0000259" key="14">
    <source>
        <dbReference type="PROSITE" id="PS50109"/>
    </source>
</evidence>
<feature type="domain" description="Histidine kinase" evidence="14">
    <location>
        <begin position="1638"/>
        <end position="1859"/>
    </location>
</feature>
<name>A0A975BV36_9BACT</name>
<dbReference type="InterPro" id="IPR035965">
    <property type="entry name" value="PAS-like_dom_sf"/>
</dbReference>
<keyword evidence="3 12" id="KW-0597">Phosphoprotein</keyword>
<feature type="domain" description="HPt" evidence="17">
    <location>
        <begin position="2211"/>
        <end position="2304"/>
    </location>
</feature>
<evidence type="ECO:0000256" key="4">
    <source>
        <dbReference type="ARBA" id="ARBA00022679"/>
    </source>
</evidence>
<dbReference type="SMART" id="SM00091">
    <property type="entry name" value="PAS"/>
    <property type="match status" value="1"/>
</dbReference>
<dbReference type="InterPro" id="IPR013767">
    <property type="entry name" value="PAS_fold"/>
</dbReference>